<dbReference type="InterPro" id="IPR011009">
    <property type="entry name" value="Kinase-like_dom_sf"/>
</dbReference>
<dbReference type="GO" id="GO:0004672">
    <property type="term" value="F:protein kinase activity"/>
    <property type="evidence" value="ECO:0007669"/>
    <property type="project" value="InterPro"/>
</dbReference>
<dbReference type="AlphaFoldDB" id="K5VNL6"/>
<dbReference type="Gene3D" id="1.10.510.10">
    <property type="entry name" value="Transferase(Phosphotransferase) domain 1"/>
    <property type="match status" value="1"/>
</dbReference>
<dbReference type="PROSITE" id="PS50011">
    <property type="entry name" value="PROTEIN_KINASE_DOM"/>
    <property type="match status" value="1"/>
</dbReference>
<dbReference type="EMBL" id="JH930474">
    <property type="protein sequence ID" value="EKM53063.1"/>
    <property type="molecule type" value="Genomic_DNA"/>
</dbReference>
<protein>
    <recommendedName>
        <fullName evidence="1">Protein kinase domain-containing protein</fullName>
    </recommendedName>
</protein>
<dbReference type="GO" id="GO:0005524">
    <property type="term" value="F:ATP binding"/>
    <property type="evidence" value="ECO:0007669"/>
    <property type="project" value="InterPro"/>
</dbReference>
<feature type="domain" description="Protein kinase" evidence="1">
    <location>
        <begin position="1"/>
        <end position="155"/>
    </location>
</feature>
<evidence type="ECO:0000313" key="3">
    <source>
        <dbReference type="Proteomes" id="UP000008370"/>
    </source>
</evidence>
<evidence type="ECO:0000313" key="2">
    <source>
        <dbReference type="EMBL" id="EKM53063.1"/>
    </source>
</evidence>
<dbReference type="RefSeq" id="XP_007397767.1">
    <property type="nucleotide sequence ID" value="XM_007397705.1"/>
</dbReference>
<dbReference type="SUPFAM" id="SSF56112">
    <property type="entry name" value="Protein kinase-like (PK-like)"/>
    <property type="match status" value="1"/>
</dbReference>
<organism evidence="2 3">
    <name type="scientific">Phanerochaete carnosa (strain HHB-10118-sp)</name>
    <name type="common">White-rot fungus</name>
    <name type="synonym">Peniophora carnosa</name>
    <dbReference type="NCBI Taxonomy" id="650164"/>
    <lineage>
        <taxon>Eukaryota</taxon>
        <taxon>Fungi</taxon>
        <taxon>Dikarya</taxon>
        <taxon>Basidiomycota</taxon>
        <taxon>Agaricomycotina</taxon>
        <taxon>Agaricomycetes</taxon>
        <taxon>Polyporales</taxon>
        <taxon>Phanerochaetaceae</taxon>
        <taxon>Phanerochaete</taxon>
    </lineage>
</organism>
<dbReference type="KEGG" id="pco:PHACADRAFT_197495"/>
<proteinExistence type="predicted"/>
<dbReference type="STRING" id="650164.K5VNL6"/>
<evidence type="ECO:0000259" key="1">
    <source>
        <dbReference type="PROSITE" id="PS50011"/>
    </source>
</evidence>
<accession>K5VNL6</accession>
<dbReference type="OrthoDB" id="2521594at2759"/>
<dbReference type="InParanoid" id="K5VNL6"/>
<dbReference type="Proteomes" id="UP000008370">
    <property type="component" value="Unassembled WGS sequence"/>
</dbReference>
<reference evidence="2 3" key="1">
    <citation type="journal article" date="2012" name="BMC Genomics">
        <title>Comparative genomics of the white-rot fungi, Phanerochaete carnosa and P. chrysosporium, to elucidate the genetic basis of the distinct wood types they colonize.</title>
        <authorList>
            <person name="Suzuki H."/>
            <person name="MacDonald J."/>
            <person name="Syed K."/>
            <person name="Salamov A."/>
            <person name="Hori C."/>
            <person name="Aerts A."/>
            <person name="Henrissat B."/>
            <person name="Wiebenga A."/>
            <person name="vanKuyk P.A."/>
            <person name="Barry K."/>
            <person name="Lindquist E."/>
            <person name="LaButti K."/>
            <person name="Lapidus A."/>
            <person name="Lucas S."/>
            <person name="Coutinho P."/>
            <person name="Gong Y."/>
            <person name="Samejima M."/>
            <person name="Mahadevan R."/>
            <person name="Abou-Zaid M."/>
            <person name="de Vries R.P."/>
            <person name="Igarashi K."/>
            <person name="Yadav J.S."/>
            <person name="Grigoriev I.V."/>
            <person name="Master E.R."/>
        </authorList>
    </citation>
    <scope>NUCLEOTIDE SEQUENCE [LARGE SCALE GENOMIC DNA]</scope>
    <source>
        <strain evidence="2 3">HHB-10118-sp</strain>
    </source>
</reference>
<dbReference type="InterPro" id="IPR000719">
    <property type="entry name" value="Prot_kinase_dom"/>
</dbReference>
<gene>
    <name evidence="2" type="ORF">PHACADRAFT_197495</name>
</gene>
<dbReference type="HOGENOM" id="CLU_1696143_0_0_1"/>
<name>K5VNL6_PHACS</name>
<dbReference type="GeneID" id="18911246"/>
<keyword evidence="3" id="KW-1185">Reference proteome</keyword>
<sequence>MDARLDVLRSVAEIHLAGVMHNDVNDDNILFTSTPNGKPRIVDFEYAEKHKCRRELEIVEGAPAPPRALFGCPELWDLAIRLRIWRSRCVSFYGEYIDEDSIDSPQVLIDSARSLTYIPPEDIERIAKKAFKMVQIFRDNGGYRPGDFDPEDWVF</sequence>